<dbReference type="InterPro" id="IPR001314">
    <property type="entry name" value="Peptidase_S1A"/>
</dbReference>
<accession>A0A147BU44</accession>
<evidence type="ECO:0000256" key="11">
    <source>
        <dbReference type="SAM" id="SignalP"/>
    </source>
</evidence>
<evidence type="ECO:0000256" key="2">
    <source>
        <dbReference type="ARBA" id="ARBA00022525"/>
    </source>
</evidence>
<dbReference type="InterPro" id="IPR018114">
    <property type="entry name" value="TRYPSIN_HIS"/>
</dbReference>
<protein>
    <submittedName>
        <fullName evidence="14">Putative tick serine protease</fullName>
    </submittedName>
</protein>
<feature type="compositionally biased region" description="Gly residues" evidence="10">
    <location>
        <begin position="192"/>
        <end position="208"/>
    </location>
</feature>
<evidence type="ECO:0000259" key="12">
    <source>
        <dbReference type="PROSITE" id="PS50240"/>
    </source>
</evidence>
<keyword evidence="7" id="KW-1015">Disulfide bond</keyword>
<comment type="subcellular location">
    <subcellularLocation>
        <location evidence="1">Secreted</location>
    </subcellularLocation>
</comment>
<dbReference type="Gene3D" id="2.40.10.10">
    <property type="entry name" value="Trypsin-like serine proteases"/>
    <property type="match status" value="1"/>
</dbReference>
<dbReference type="Pfam" id="PF00089">
    <property type="entry name" value="Trypsin"/>
    <property type="match status" value="1"/>
</dbReference>
<keyword evidence="4 11" id="KW-0732">Signal</keyword>
<dbReference type="PRINTS" id="PR00722">
    <property type="entry name" value="CHYMOTRYPSIN"/>
</dbReference>
<dbReference type="PANTHER" id="PTHR24252">
    <property type="entry name" value="ACROSIN-RELATED"/>
    <property type="match status" value="1"/>
</dbReference>
<evidence type="ECO:0000259" key="13">
    <source>
        <dbReference type="PROSITE" id="PS51888"/>
    </source>
</evidence>
<dbReference type="AlphaFoldDB" id="A0A147BU44"/>
<evidence type="ECO:0000256" key="8">
    <source>
        <dbReference type="ARBA" id="ARBA00024195"/>
    </source>
</evidence>
<keyword evidence="5 9" id="KW-0378">Hydrolase</keyword>
<dbReference type="PROSITE" id="PS00135">
    <property type="entry name" value="TRYPSIN_SER"/>
    <property type="match status" value="1"/>
</dbReference>
<dbReference type="EMBL" id="GEGO01001123">
    <property type="protein sequence ID" value="JAR94281.1"/>
    <property type="molecule type" value="Transcribed_RNA"/>
</dbReference>
<dbReference type="PROSITE" id="PS51888">
    <property type="entry name" value="CLIP"/>
    <property type="match status" value="1"/>
</dbReference>
<dbReference type="InterPro" id="IPR022700">
    <property type="entry name" value="CLIP"/>
</dbReference>
<dbReference type="InterPro" id="IPR043504">
    <property type="entry name" value="Peptidase_S1_PA_chymotrypsin"/>
</dbReference>
<feature type="domain" description="Peptidase S1" evidence="12">
    <location>
        <begin position="246"/>
        <end position="494"/>
    </location>
</feature>
<keyword evidence="3 9" id="KW-0645">Protease</keyword>
<evidence type="ECO:0000256" key="1">
    <source>
        <dbReference type="ARBA" id="ARBA00004613"/>
    </source>
</evidence>
<keyword evidence="2" id="KW-0964">Secreted</keyword>
<sequence length="494" mass="52428">RNRAGSCPERRAASSRLLHLLVLGSAAAQDAAQDGSKDSGGEEVEKRLLVFPDTNLPDSGSFCQSPLGCSGRCVPYQECRFLFNDEFLARRSLCGFNGRVSLVCCPQQGQGFGNGFGGGLGGGGGGGGIVFPEVPQVPQNFPNIGRPFRPFRPDFNNGFGNPFGAAGGGGGFGPPRRPFGQGGGLPPNRNPFGGGGGGGGGQFGGGFNGNRRTPRPSGPYNSPRPQGPRQWGTSNCGVASSALVRIVGGRESNLGAWPWITLLFIDVHGNGVRSPLCGGALITPQHVLTAAHCTFNGNKSLTPDAFVARLGEHDYLSNDDGANPVDEPVVQIHRHSDFNARTYLNDVAVLKLRRPVPLNKDIALICLPYGPLQTDTYEGKMANIAGWGELYYGGPSSASLQDTRIPIQSLDTCKESFKRTSITFTDNYLCAGSLKGDKDACRGDSGGPLMLLDQQERFTIIGITSFGRRCAEPGYPGVYTRVAKYLDWIAQRLN</sequence>
<dbReference type="SMART" id="SM00020">
    <property type="entry name" value="Tryp_SPc"/>
    <property type="match status" value="1"/>
</dbReference>
<dbReference type="PROSITE" id="PS00134">
    <property type="entry name" value="TRYPSIN_HIS"/>
    <property type="match status" value="1"/>
</dbReference>
<dbReference type="InterPro" id="IPR033116">
    <property type="entry name" value="TRYPSIN_SER"/>
</dbReference>
<organism evidence="14">
    <name type="scientific">Ixodes ricinus</name>
    <name type="common">Common tick</name>
    <name type="synonym">Acarus ricinus</name>
    <dbReference type="NCBI Taxonomy" id="34613"/>
    <lineage>
        <taxon>Eukaryota</taxon>
        <taxon>Metazoa</taxon>
        <taxon>Ecdysozoa</taxon>
        <taxon>Arthropoda</taxon>
        <taxon>Chelicerata</taxon>
        <taxon>Arachnida</taxon>
        <taxon>Acari</taxon>
        <taxon>Parasitiformes</taxon>
        <taxon>Ixodida</taxon>
        <taxon>Ixodoidea</taxon>
        <taxon>Ixodidae</taxon>
        <taxon>Ixodinae</taxon>
        <taxon>Ixodes</taxon>
    </lineage>
</organism>
<dbReference type="GO" id="GO:0004252">
    <property type="term" value="F:serine-type endopeptidase activity"/>
    <property type="evidence" value="ECO:0007669"/>
    <property type="project" value="InterPro"/>
</dbReference>
<feature type="chain" id="PRO_5007542887" evidence="11">
    <location>
        <begin position="29"/>
        <end position="494"/>
    </location>
</feature>
<evidence type="ECO:0000256" key="6">
    <source>
        <dbReference type="ARBA" id="ARBA00022825"/>
    </source>
</evidence>
<evidence type="ECO:0000256" key="5">
    <source>
        <dbReference type="ARBA" id="ARBA00022801"/>
    </source>
</evidence>
<dbReference type="SMART" id="SM00680">
    <property type="entry name" value="CLIP"/>
    <property type="match status" value="1"/>
</dbReference>
<evidence type="ECO:0000256" key="7">
    <source>
        <dbReference type="ARBA" id="ARBA00023157"/>
    </source>
</evidence>
<keyword evidence="6 9" id="KW-0720">Serine protease</keyword>
<dbReference type="PANTHER" id="PTHR24252:SF10">
    <property type="entry name" value="SERINE PROTEASE 56"/>
    <property type="match status" value="1"/>
</dbReference>
<name>A0A147BU44_IXORI</name>
<feature type="region of interest" description="Disordered" evidence="10">
    <location>
        <begin position="164"/>
        <end position="234"/>
    </location>
</feature>
<dbReference type="FunFam" id="2.40.10.10:FF:000015">
    <property type="entry name" value="Atrial natriuretic peptide-converting enzyme"/>
    <property type="match status" value="1"/>
</dbReference>
<proteinExistence type="inferred from homology"/>
<dbReference type="GO" id="GO:0005576">
    <property type="term" value="C:extracellular region"/>
    <property type="evidence" value="ECO:0007669"/>
    <property type="project" value="UniProtKB-SubCell"/>
</dbReference>
<feature type="domain" description="Clip" evidence="13">
    <location>
        <begin position="62"/>
        <end position="105"/>
    </location>
</feature>
<dbReference type="InterPro" id="IPR001254">
    <property type="entry name" value="Trypsin_dom"/>
</dbReference>
<dbReference type="SUPFAM" id="SSF50494">
    <property type="entry name" value="Trypsin-like serine proteases"/>
    <property type="match status" value="1"/>
</dbReference>
<evidence type="ECO:0000256" key="4">
    <source>
        <dbReference type="ARBA" id="ARBA00022729"/>
    </source>
</evidence>
<dbReference type="GO" id="GO:0006508">
    <property type="term" value="P:proteolysis"/>
    <property type="evidence" value="ECO:0007669"/>
    <property type="project" value="UniProtKB-KW"/>
</dbReference>
<dbReference type="CDD" id="cd00190">
    <property type="entry name" value="Tryp_SPc"/>
    <property type="match status" value="1"/>
</dbReference>
<feature type="signal peptide" evidence="11">
    <location>
        <begin position="1"/>
        <end position="28"/>
    </location>
</feature>
<feature type="non-terminal residue" evidence="14">
    <location>
        <position position="1"/>
    </location>
</feature>
<dbReference type="InterPro" id="IPR009003">
    <property type="entry name" value="Peptidase_S1_PA"/>
</dbReference>
<evidence type="ECO:0000256" key="9">
    <source>
        <dbReference type="RuleBase" id="RU363034"/>
    </source>
</evidence>
<dbReference type="PROSITE" id="PS50240">
    <property type="entry name" value="TRYPSIN_DOM"/>
    <property type="match status" value="1"/>
</dbReference>
<comment type="similarity">
    <text evidence="8">Belongs to the peptidase S1 family. CLIP subfamily.</text>
</comment>
<evidence type="ECO:0000256" key="3">
    <source>
        <dbReference type="ARBA" id="ARBA00022670"/>
    </source>
</evidence>
<evidence type="ECO:0000313" key="14">
    <source>
        <dbReference type="EMBL" id="JAR94281.1"/>
    </source>
</evidence>
<evidence type="ECO:0000256" key="10">
    <source>
        <dbReference type="SAM" id="MobiDB-lite"/>
    </source>
</evidence>
<reference evidence="14" key="1">
    <citation type="journal article" date="2018" name="PLoS Negl. Trop. Dis.">
        <title>Sialome diversity of ticks revealed by RNAseq of single tick salivary glands.</title>
        <authorList>
            <person name="Perner J."/>
            <person name="Kropackova S."/>
            <person name="Kopacek P."/>
            <person name="Ribeiro J.M."/>
        </authorList>
    </citation>
    <scope>NUCLEOTIDE SEQUENCE</scope>
    <source>
        <strain evidence="14">Siblings of single egg batch collected in Ceske Budejovice</strain>
        <tissue evidence="14">Salivary glands</tissue>
    </source>
</reference>